<dbReference type="SFLD" id="SFLDG00179">
    <property type="entry name" value="mandelate_racemase"/>
    <property type="match status" value="1"/>
</dbReference>
<dbReference type="EMBL" id="JBHTHY010000014">
    <property type="protein sequence ID" value="MFD0798744.1"/>
    <property type="molecule type" value="Genomic_DNA"/>
</dbReference>
<evidence type="ECO:0000313" key="8">
    <source>
        <dbReference type="EMBL" id="MFD0798744.1"/>
    </source>
</evidence>
<dbReference type="InterPro" id="IPR029065">
    <property type="entry name" value="Enolase_C-like"/>
</dbReference>
<dbReference type="Gene3D" id="3.20.20.120">
    <property type="entry name" value="Enolase-like C-terminal domain"/>
    <property type="match status" value="1"/>
</dbReference>
<keyword evidence="9" id="KW-1185">Reference proteome</keyword>
<dbReference type="InterPro" id="IPR036849">
    <property type="entry name" value="Enolase-like_C_sf"/>
</dbReference>
<dbReference type="Pfam" id="PF13378">
    <property type="entry name" value="MR_MLE_C"/>
    <property type="match status" value="1"/>
</dbReference>
<evidence type="ECO:0000256" key="1">
    <source>
        <dbReference type="ARBA" id="ARBA00001737"/>
    </source>
</evidence>
<organism evidence="8 9">
    <name type="scientific">Maribacter chungangensis</name>
    <dbReference type="NCBI Taxonomy" id="1069117"/>
    <lineage>
        <taxon>Bacteria</taxon>
        <taxon>Pseudomonadati</taxon>
        <taxon>Bacteroidota</taxon>
        <taxon>Flavobacteriia</taxon>
        <taxon>Flavobacteriales</taxon>
        <taxon>Flavobacteriaceae</taxon>
        <taxon>Maribacter</taxon>
    </lineage>
</organism>
<evidence type="ECO:0000256" key="2">
    <source>
        <dbReference type="ARBA" id="ARBA00001946"/>
    </source>
</evidence>
<evidence type="ECO:0000256" key="3">
    <source>
        <dbReference type="ARBA" id="ARBA00013142"/>
    </source>
</evidence>
<name>A0ABW3B6V7_9FLAO</name>
<dbReference type="PANTHER" id="PTHR13794">
    <property type="entry name" value="ENOLASE SUPERFAMILY, MANDELATE RACEMASE"/>
    <property type="match status" value="1"/>
</dbReference>
<dbReference type="SFLD" id="SFLDS00001">
    <property type="entry name" value="Enolase"/>
    <property type="match status" value="1"/>
</dbReference>
<dbReference type="SFLD" id="SFLDF00111">
    <property type="entry name" value="L-fuconate_dehydratase"/>
    <property type="match status" value="1"/>
</dbReference>
<dbReference type="RefSeq" id="WP_379935635.1">
    <property type="nucleotide sequence ID" value="NZ_JBHTHY010000014.1"/>
</dbReference>
<feature type="domain" description="Mandelate racemase/muconate lactonizing enzyme C-terminal" evidence="7">
    <location>
        <begin position="202"/>
        <end position="297"/>
    </location>
</feature>
<comment type="catalytic activity">
    <reaction evidence="1">
        <text>L-fuconate = 2-dehydro-3-deoxy-L-fuconate + H2O</text>
        <dbReference type="Rhea" id="RHEA:22772"/>
        <dbReference type="ChEBI" id="CHEBI:15377"/>
        <dbReference type="ChEBI" id="CHEBI:21291"/>
        <dbReference type="ChEBI" id="CHEBI:37448"/>
        <dbReference type="EC" id="4.2.1.68"/>
    </reaction>
</comment>
<comment type="caution">
    <text evidence="8">The sequence shown here is derived from an EMBL/GenBank/DDBJ whole genome shotgun (WGS) entry which is preliminary data.</text>
</comment>
<keyword evidence="5" id="KW-0460">Magnesium</keyword>
<dbReference type="PANTHER" id="PTHR13794:SF58">
    <property type="entry name" value="MITOCHONDRIAL ENOLASE SUPERFAMILY MEMBER 1"/>
    <property type="match status" value="1"/>
</dbReference>
<dbReference type="SUPFAM" id="SSF54826">
    <property type="entry name" value="Enolase N-terminal domain-like"/>
    <property type="match status" value="1"/>
</dbReference>
<evidence type="ECO:0000256" key="5">
    <source>
        <dbReference type="ARBA" id="ARBA00022842"/>
    </source>
</evidence>
<dbReference type="InterPro" id="IPR046945">
    <property type="entry name" value="RHMD-like"/>
</dbReference>
<keyword evidence="6" id="KW-0456">Lyase</keyword>
<accession>A0ABW3B6V7</accession>
<dbReference type="InterPro" id="IPR013341">
    <property type="entry name" value="Mandelate_racemase_N_dom"/>
</dbReference>
<dbReference type="CDD" id="cd03324">
    <property type="entry name" value="rTSbeta_L-fuconate_dehydratase"/>
    <property type="match status" value="1"/>
</dbReference>
<reference evidence="9" key="1">
    <citation type="journal article" date="2019" name="Int. J. Syst. Evol. Microbiol.">
        <title>The Global Catalogue of Microorganisms (GCM) 10K type strain sequencing project: providing services to taxonomists for standard genome sequencing and annotation.</title>
        <authorList>
            <consortium name="The Broad Institute Genomics Platform"/>
            <consortium name="The Broad Institute Genome Sequencing Center for Infectious Disease"/>
            <person name="Wu L."/>
            <person name="Ma J."/>
        </authorList>
    </citation>
    <scope>NUCLEOTIDE SEQUENCE [LARGE SCALE GENOMIC DNA]</scope>
    <source>
        <strain evidence="9">CCUG 61948</strain>
    </source>
</reference>
<dbReference type="EC" id="4.2.1.68" evidence="3"/>
<sequence length="439" mass="49150">MSQPIIITDIVTRDIRFPTSKSLDGSDAMNPDPDYSAAYVILKTNSQKGIEGHGLTFTIGRGNELCVQAIASLSYLIKGKTLESFTSDMGGFWKMITGDSQLRWLGPEKGVIHLATGALVNAVWDLYAKVEGKPLWRLLADMSPEQLISCIDFTYITDAITPKEALELVKKNEAGKTKRISYLMKNGYPAYTTSAGWLGYPDEKMRLLCKEAKKNGFKYMKIKVGSDLNDDMRRAAIIREEIGQDLKLMMDANQKWDVDEAITNMDSLKQFDPWWIEEPTSPDDILGHAKIAKAVYPIKVATGEHCQNRVVFKQLMQANAIGICQIDSCRVGGVNEILAILLMAAKFKIPVCPHAGGVGLCEYVQHLSMIDYIAISGSLEDRVIEYVDHLHEHFYDPVVIKEGAYMPPELAGYSITMKEKSLETYLFPNGTYWYNEKNS</sequence>
<protein>
    <recommendedName>
        <fullName evidence="3">L-fuconate dehydratase</fullName>
        <ecNumber evidence="3">4.2.1.68</ecNumber>
    </recommendedName>
</protein>
<gene>
    <name evidence="8" type="ORF">ACFQZJ_14835</name>
</gene>
<dbReference type="SMART" id="SM00922">
    <property type="entry name" value="MR_MLE"/>
    <property type="match status" value="1"/>
</dbReference>
<evidence type="ECO:0000256" key="4">
    <source>
        <dbReference type="ARBA" id="ARBA00022723"/>
    </source>
</evidence>
<dbReference type="PROSITE" id="PS00909">
    <property type="entry name" value="MR_MLE_2"/>
    <property type="match status" value="1"/>
</dbReference>
<dbReference type="SUPFAM" id="SSF51604">
    <property type="entry name" value="Enolase C-terminal domain-like"/>
    <property type="match status" value="1"/>
</dbReference>
<dbReference type="InterPro" id="IPR029017">
    <property type="entry name" value="Enolase-like_N"/>
</dbReference>
<evidence type="ECO:0000259" key="7">
    <source>
        <dbReference type="SMART" id="SM00922"/>
    </source>
</evidence>
<dbReference type="InterPro" id="IPR013342">
    <property type="entry name" value="Mandelate_racemase_C"/>
</dbReference>
<dbReference type="InterPro" id="IPR018110">
    <property type="entry name" value="Mandel_Rmase/mucon_lact_enz_CS"/>
</dbReference>
<proteinExistence type="predicted"/>
<dbReference type="Proteomes" id="UP001597012">
    <property type="component" value="Unassembled WGS sequence"/>
</dbReference>
<dbReference type="InterPro" id="IPR034610">
    <property type="entry name" value="L-fuconate_dehydratase"/>
</dbReference>
<evidence type="ECO:0000256" key="6">
    <source>
        <dbReference type="ARBA" id="ARBA00023239"/>
    </source>
</evidence>
<dbReference type="Gene3D" id="3.30.390.10">
    <property type="entry name" value="Enolase-like, N-terminal domain"/>
    <property type="match status" value="1"/>
</dbReference>
<keyword evidence="4" id="KW-0479">Metal-binding</keyword>
<comment type="cofactor">
    <cofactor evidence="2">
        <name>Mg(2+)</name>
        <dbReference type="ChEBI" id="CHEBI:18420"/>
    </cofactor>
</comment>
<evidence type="ECO:0000313" key="9">
    <source>
        <dbReference type="Proteomes" id="UP001597012"/>
    </source>
</evidence>
<dbReference type="Pfam" id="PF02746">
    <property type="entry name" value="MR_MLE_N"/>
    <property type="match status" value="1"/>
</dbReference>